<evidence type="ECO:0000313" key="15">
    <source>
        <dbReference type="EMBL" id="CAH1154397.1"/>
    </source>
</evidence>
<evidence type="ECO:0000256" key="3">
    <source>
        <dbReference type="ARBA" id="ARBA00006014"/>
    </source>
</evidence>
<dbReference type="InterPro" id="IPR037457">
    <property type="entry name" value="M28_QC"/>
</dbReference>
<accession>A0A9P0GRE5</accession>
<comment type="function">
    <text evidence="12">Acts as a glutaminyl-peptide cyclotransferase. Responsible for the biosynthesis of pyroglutamyl peptides. Might be more efficient in the conversion of tri and tetrapeptides in vitro. Might have a relative preference for substrates containing hydrophobic amino acids in vitro.</text>
</comment>
<keyword evidence="7" id="KW-0808">Transferase</keyword>
<evidence type="ECO:0000256" key="12">
    <source>
        <dbReference type="ARBA" id="ARBA00057903"/>
    </source>
</evidence>
<comment type="catalytic activity">
    <reaction evidence="1">
        <text>N-terminal L-glutaminyl-[peptide] = N-terminal 5-oxo-L-prolyl-[peptide] + NH4(+)</text>
        <dbReference type="Rhea" id="RHEA:23652"/>
        <dbReference type="Rhea" id="RHEA-COMP:11736"/>
        <dbReference type="Rhea" id="RHEA-COMP:11846"/>
        <dbReference type="ChEBI" id="CHEBI:28938"/>
        <dbReference type="ChEBI" id="CHEBI:64722"/>
        <dbReference type="ChEBI" id="CHEBI:87215"/>
        <dbReference type="EC" id="2.3.2.5"/>
    </reaction>
</comment>
<evidence type="ECO:0000256" key="6">
    <source>
        <dbReference type="ARBA" id="ARBA00022525"/>
    </source>
</evidence>
<dbReference type="GO" id="GO:0008270">
    <property type="term" value="F:zinc ion binding"/>
    <property type="evidence" value="ECO:0007669"/>
    <property type="project" value="TreeGrafter"/>
</dbReference>
<dbReference type="PANTHER" id="PTHR12283">
    <property type="entry name" value="GLUTAMINYL-PEPTIDE CYCLOTRANSFERASE"/>
    <property type="match status" value="1"/>
</dbReference>
<comment type="subcellular location">
    <subcellularLocation>
        <location evidence="2">Secreted</location>
    </subcellularLocation>
</comment>
<dbReference type="Pfam" id="PF04389">
    <property type="entry name" value="Peptidase_M28"/>
    <property type="match status" value="1"/>
</dbReference>
<dbReference type="OrthoDB" id="3907302at2759"/>
<sequence>MLSFLVKSVILASVFVNGRGSQLKTLQRNHQAIQLSNANTRFIASLSNITYTNEVLDNILIPRVVGTSNHEKVFDYIKKELQMLDWSIEVDEFESATPHGTKTFKNIIATLNPEAERYLVLACHYDSKYFENEVFVGATDSAVPCAMMLNLAKVMKSQLHQLKQKHNLNLKLIFFDGEEAFVQWGPKDSIYGAKHLADRYHRSRGTVSGETVSELERIDVLVLLDLIGHRGTRFYNSFDETQHWFSKLADTEDKLGQLLLLRNRNHKYFVRRSYYGYIEDDHIPFLQRDVPVLHLISNPFPREWHTPADNRDIVDMHTVENINKILRVFVVEYLHIYLPNTIEDNVPEKEL</sequence>
<evidence type="ECO:0000256" key="9">
    <source>
        <dbReference type="ARBA" id="ARBA00022833"/>
    </source>
</evidence>
<feature type="chain" id="PRO_5040223566" description="Glutaminyl-peptide cyclotransferase" evidence="13">
    <location>
        <begin position="21"/>
        <end position="351"/>
    </location>
</feature>
<evidence type="ECO:0000256" key="11">
    <source>
        <dbReference type="ARBA" id="ARBA00023315"/>
    </source>
</evidence>
<dbReference type="InterPro" id="IPR007484">
    <property type="entry name" value="Peptidase_M28"/>
</dbReference>
<dbReference type="EMBL" id="OU896722">
    <property type="protein sequence ID" value="CAH1154397.1"/>
    <property type="molecule type" value="Genomic_DNA"/>
</dbReference>
<evidence type="ECO:0000256" key="2">
    <source>
        <dbReference type="ARBA" id="ARBA00004613"/>
    </source>
</evidence>
<feature type="domain" description="Peptidase M28" evidence="14">
    <location>
        <begin position="106"/>
        <end position="329"/>
    </location>
</feature>
<dbReference type="FunFam" id="3.40.630.10:FF:000029">
    <property type="entry name" value="Glutaminyl-peptide cyclotransferase"/>
    <property type="match status" value="1"/>
</dbReference>
<feature type="signal peptide" evidence="13">
    <location>
        <begin position="1"/>
        <end position="20"/>
    </location>
</feature>
<keyword evidence="11" id="KW-0012">Acyltransferase</keyword>
<organism evidence="15 16">
    <name type="scientific">Phaedon cochleariae</name>
    <name type="common">Mustard beetle</name>
    <dbReference type="NCBI Taxonomy" id="80249"/>
    <lineage>
        <taxon>Eukaryota</taxon>
        <taxon>Metazoa</taxon>
        <taxon>Ecdysozoa</taxon>
        <taxon>Arthropoda</taxon>
        <taxon>Hexapoda</taxon>
        <taxon>Insecta</taxon>
        <taxon>Pterygota</taxon>
        <taxon>Neoptera</taxon>
        <taxon>Endopterygota</taxon>
        <taxon>Coleoptera</taxon>
        <taxon>Polyphaga</taxon>
        <taxon>Cucujiformia</taxon>
        <taxon>Chrysomeloidea</taxon>
        <taxon>Chrysomelidae</taxon>
        <taxon>Chrysomelinae</taxon>
        <taxon>Chrysomelini</taxon>
        <taxon>Phaedon</taxon>
    </lineage>
</organism>
<dbReference type="Gene3D" id="3.40.630.10">
    <property type="entry name" value="Zn peptidases"/>
    <property type="match status" value="1"/>
</dbReference>
<keyword evidence="9" id="KW-0862">Zinc</keyword>
<dbReference type="SUPFAM" id="SSF53187">
    <property type="entry name" value="Zn-dependent exopeptidases"/>
    <property type="match status" value="1"/>
</dbReference>
<dbReference type="InterPro" id="IPR040234">
    <property type="entry name" value="QC/QCL"/>
</dbReference>
<evidence type="ECO:0000256" key="10">
    <source>
        <dbReference type="ARBA" id="ARBA00023157"/>
    </source>
</evidence>
<evidence type="ECO:0000259" key="14">
    <source>
        <dbReference type="Pfam" id="PF04389"/>
    </source>
</evidence>
<dbReference type="EC" id="2.3.2.5" evidence="4"/>
<keyword evidence="8" id="KW-0479">Metal-binding</keyword>
<keyword evidence="6" id="KW-0964">Secreted</keyword>
<dbReference type="GO" id="GO:0005576">
    <property type="term" value="C:extracellular region"/>
    <property type="evidence" value="ECO:0007669"/>
    <property type="project" value="UniProtKB-SubCell"/>
</dbReference>
<evidence type="ECO:0000256" key="13">
    <source>
        <dbReference type="SAM" id="SignalP"/>
    </source>
</evidence>
<reference evidence="15" key="2">
    <citation type="submission" date="2022-10" db="EMBL/GenBank/DDBJ databases">
        <authorList>
            <consortium name="ENA_rothamsted_submissions"/>
            <consortium name="culmorum"/>
            <person name="King R."/>
        </authorList>
    </citation>
    <scope>NUCLEOTIDE SEQUENCE</scope>
</reference>
<name>A0A9P0GRE5_PHACE</name>
<keyword evidence="16" id="KW-1185">Reference proteome</keyword>
<dbReference type="PANTHER" id="PTHR12283:SF6">
    <property type="entry name" value="GLUTAMINYL-PEPTIDE CYCLOTRANSFERASE-RELATED"/>
    <property type="match status" value="1"/>
</dbReference>
<keyword evidence="13" id="KW-0732">Signal</keyword>
<reference evidence="15" key="1">
    <citation type="submission" date="2022-01" db="EMBL/GenBank/DDBJ databases">
        <authorList>
            <person name="King R."/>
        </authorList>
    </citation>
    <scope>NUCLEOTIDE SEQUENCE</scope>
</reference>
<evidence type="ECO:0000256" key="1">
    <source>
        <dbReference type="ARBA" id="ARBA00000001"/>
    </source>
</evidence>
<dbReference type="AlphaFoldDB" id="A0A9P0GRE5"/>
<protein>
    <recommendedName>
        <fullName evidence="5">Glutaminyl-peptide cyclotransferase</fullName>
        <ecNumber evidence="4">2.3.2.5</ecNumber>
    </recommendedName>
</protein>
<proteinExistence type="inferred from homology"/>
<gene>
    <name evidence="15" type="ORF">PHAECO_LOCUS5334</name>
</gene>
<dbReference type="GO" id="GO:0016603">
    <property type="term" value="F:glutaminyl-peptide cyclotransferase activity"/>
    <property type="evidence" value="ECO:0007669"/>
    <property type="project" value="UniProtKB-EC"/>
</dbReference>
<evidence type="ECO:0000256" key="8">
    <source>
        <dbReference type="ARBA" id="ARBA00022723"/>
    </source>
</evidence>
<evidence type="ECO:0000256" key="4">
    <source>
        <dbReference type="ARBA" id="ARBA00012012"/>
    </source>
</evidence>
<dbReference type="CDD" id="cd03880">
    <property type="entry name" value="M28_QC_like"/>
    <property type="match status" value="1"/>
</dbReference>
<evidence type="ECO:0000313" key="16">
    <source>
        <dbReference type="Proteomes" id="UP001153737"/>
    </source>
</evidence>
<evidence type="ECO:0000256" key="7">
    <source>
        <dbReference type="ARBA" id="ARBA00022679"/>
    </source>
</evidence>
<dbReference type="Proteomes" id="UP001153737">
    <property type="component" value="Chromosome 16"/>
</dbReference>
<evidence type="ECO:0000256" key="5">
    <source>
        <dbReference type="ARBA" id="ARBA00016861"/>
    </source>
</evidence>
<keyword evidence="10" id="KW-1015">Disulfide bond</keyword>
<comment type="similarity">
    <text evidence="3">Belongs to the glutaminyl-peptide cyclotransferase family.</text>
</comment>